<proteinExistence type="inferred from homology"/>
<name>A0A4Y8ZNJ2_9SPHN</name>
<dbReference type="Pfam" id="PF03734">
    <property type="entry name" value="YkuD"/>
    <property type="match status" value="1"/>
</dbReference>
<keyword evidence="11" id="KW-1185">Reference proteome</keyword>
<keyword evidence="3" id="KW-0808">Transferase</keyword>
<protein>
    <submittedName>
        <fullName evidence="10">L,D-transpeptidase</fullName>
    </submittedName>
</protein>
<dbReference type="GO" id="GO:0071972">
    <property type="term" value="F:peptidoglycan L,D-transpeptidase activity"/>
    <property type="evidence" value="ECO:0007669"/>
    <property type="project" value="TreeGrafter"/>
</dbReference>
<evidence type="ECO:0000256" key="2">
    <source>
        <dbReference type="ARBA" id="ARBA00005992"/>
    </source>
</evidence>
<dbReference type="GO" id="GO:0008360">
    <property type="term" value="P:regulation of cell shape"/>
    <property type="evidence" value="ECO:0007669"/>
    <property type="project" value="UniProtKB-UniRule"/>
</dbReference>
<dbReference type="UniPathway" id="UPA00219"/>
<dbReference type="GO" id="GO:0016740">
    <property type="term" value="F:transferase activity"/>
    <property type="evidence" value="ECO:0007669"/>
    <property type="project" value="UniProtKB-KW"/>
</dbReference>
<keyword evidence="5 7" id="KW-0573">Peptidoglycan synthesis</keyword>
<dbReference type="Proteomes" id="UP000298213">
    <property type="component" value="Unassembled WGS sequence"/>
</dbReference>
<evidence type="ECO:0000256" key="7">
    <source>
        <dbReference type="PROSITE-ProRule" id="PRU01373"/>
    </source>
</evidence>
<gene>
    <name evidence="10" type="ORF">E2493_14805</name>
</gene>
<dbReference type="CDD" id="cd16913">
    <property type="entry name" value="YkuD_like"/>
    <property type="match status" value="1"/>
</dbReference>
<dbReference type="PANTHER" id="PTHR30582">
    <property type="entry name" value="L,D-TRANSPEPTIDASE"/>
    <property type="match status" value="1"/>
</dbReference>
<keyword evidence="6 7" id="KW-0961">Cell wall biogenesis/degradation</keyword>
<evidence type="ECO:0000256" key="5">
    <source>
        <dbReference type="ARBA" id="ARBA00022984"/>
    </source>
</evidence>
<feature type="domain" description="L,D-TPase catalytic" evidence="9">
    <location>
        <begin position="92"/>
        <end position="200"/>
    </location>
</feature>
<dbReference type="PANTHER" id="PTHR30582:SF2">
    <property type="entry name" value="L,D-TRANSPEPTIDASE YCIB-RELATED"/>
    <property type="match status" value="1"/>
</dbReference>
<evidence type="ECO:0000256" key="1">
    <source>
        <dbReference type="ARBA" id="ARBA00004752"/>
    </source>
</evidence>
<feature type="region of interest" description="Disordered" evidence="8">
    <location>
        <begin position="30"/>
        <end position="58"/>
    </location>
</feature>
<evidence type="ECO:0000256" key="6">
    <source>
        <dbReference type="ARBA" id="ARBA00023316"/>
    </source>
</evidence>
<dbReference type="GO" id="GO:0071555">
    <property type="term" value="P:cell wall organization"/>
    <property type="evidence" value="ECO:0007669"/>
    <property type="project" value="UniProtKB-UniRule"/>
</dbReference>
<keyword evidence="4 7" id="KW-0133">Cell shape</keyword>
<comment type="pathway">
    <text evidence="1 7">Cell wall biogenesis; peptidoglycan biosynthesis.</text>
</comment>
<evidence type="ECO:0000256" key="3">
    <source>
        <dbReference type="ARBA" id="ARBA00022679"/>
    </source>
</evidence>
<accession>A0A4Y8ZNJ2</accession>
<comment type="caution">
    <text evidence="10">The sequence shown here is derived from an EMBL/GenBank/DDBJ whole genome shotgun (WGS) entry which is preliminary data.</text>
</comment>
<sequence>MTLFLAASPAPAPGNHRDAPLRAAAIREAPAPAPAKDPPPGLRLRSTETAPVAPAPPPARPDFTIRSILALDHPLAPGEYAWNEEGAPAGAAVIVADLRAQMLYVYRQGVEIGRTSLIQGDVDKPTPLGIFPILQKKRHHISNLYDAPMPYMLRLTWDGVAIHSSVVSDDYATHGCIGIPDEFAQLLFGQAKLGDHVLVTRGWDANGPGRA</sequence>
<dbReference type="AlphaFoldDB" id="A0A4Y8ZNJ2"/>
<evidence type="ECO:0000256" key="8">
    <source>
        <dbReference type="SAM" id="MobiDB-lite"/>
    </source>
</evidence>
<dbReference type="GO" id="GO:0005576">
    <property type="term" value="C:extracellular region"/>
    <property type="evidence" value="ECO:0007669"/>
    <property type="project" value="TreeGrafter"/>
</dbReference>
<dbReference type="InterPro" id="IPR005490">
    <property type="entry name" value="LD_TPept_cat_dom"/>
</dbReference>
<dbReference type="OrthoDB" id="463216at2"/>
<dbReference type="SUPFAM" id="SSF141523">
    <property type="entry name" value="L,D-transpeptidase catalytic domain-like"/>
    <property type="match status" value="1"/>
</dbReference>
<feature type="active site" description="Proton donor/acceptor" evidence="7">
    <location>
        <position position="163"/>
    </location>
</feature>
<dbReference type="PROSITE" id="PS52029">
    <property type="entry name" value="LD_TPASE"/>
    <property type="match status" value="1"/>
</dbReference>
<feature type="active site" description="Nucleophile" evidence="7">
    <location>
        <position position="176"/>
    </location>
</feature>
<organism evidence="10 11">
    <name type="scientific">Sphingomonas parva</name>
    <dbReference type="NCBI Taxonomy" id="2555898"/>
    <lineage>
        <taxon>Bacteria</taxon>
        <taxon>Pseudomonadati</taxon>
        <taxon>Pseudomonadota</taxon>
        <taxon>Alphaproteobacteria</taxon>
        <taxon>Sphingomonadales</taxon>
        <taxon>Sphingomonadaceae</taxon>
        <taxon>Sphingomonas</taxon>
    </lineage>
</organism>
<dbReference type="EMBL" id="SPDV01000030">
    <property type="protein sequence ID" value="TFI57524.1"/>
    <property type="molecule type" value="Genomic_DNA"/>
</dbReference>
<comment type="similarity">
    <text evidence="2">Belongs to the YkuD family.</text>
</comment>
<evidence type="ECO:0000313" key="10">
    <source>
        <dbReference type="EMBL" id="TFI57524.1"/>
    </source>
</evidence>
<evidence type="ECO:0000313" key="11">
    <source>
        <dbReference type="Proteomes" id="UP000298213"/>
    </source>
</evidence>
<dbReference type="GO" id="GO:0018104">
    <property type="term" value="P:peptidoglycan-protein cross-linking"/>
    <property type="evidence" value="ECO:0007669"/>
    <property type="project" value="TreeGrafter"/>
</dbReference>
<feature type="compositionally biased region" description="Pro residues" evidence="8">
    <location>
        <begin position="31"/>
        <end position="41"/>
    </location>
</feature>
<evidence type="ECO:0000256" key="4">
    <source>
        <dbReference type="ARBA" id="ARBA00022960"/>
    </source>
</evidence>
<dbReference type="InterPro" id="IPR038063">
    <property type="entry name" value="Transpep_catalytic_dom"/>
</dbReference>
<evidence type="ECO:0000259" key="9">
    <source>
        <dbReference type="PROSITE" id="PS52029"/>
    </source>
</evidence>
<reference evidence="10 11" key="1">
    <citation type="submission" date="2019-03" db="EMBL/GenBank/DDBJ databases">
        <title>Genome sequence of Sphingomonas sp. 17J27-24.</title>
        <authorList>
            <person name="Kim M."/>
            <person name="Maeng S."/>
            <person name="Sathiyaraj S."/>
        </authorList>
    </citation>
    <scope>NUCLEOTIDE SEQUENCE [LARGE SCALE GENOMIC DNA]</scope>
    <source>
        <strain evidence="10 11">17J27-24</strain>
    </source>
</reference>
<dbReference type="Gene3D" id="2.40.440.10">
    <property type="entry name" value="L,D-transpeptidase catalytic domain-like"/>
    <property type="match status" value="1"/>
</dbReference>
<dbReference type="InterPro" id="IPR050979">
    <property type="entry name" value="LD-transpeptidase"/>
</dbReference>